<evidence type="ECO:0000313" key="1">
    <source>
        <dbReference type="EMBL" id="MFD1145950.1"/>
    </source>
</evidence>
<accession>A0ABW3QIP1</accession>
<proteinExistence type="predicted"/>
<name>A0ABW3QIP1_9PSEU</name>
<dbReference type="Proteomes" id="UP001597168">
    <property type="component" value="Unassembled WGS sequence"/>
</dbReference>
<organism evidence="1 2">
    <name type="scientific">Saccharothrix hoggarensis</name>
    <dbReference type="NCBI Taxonomy" id="913853"/>
    <lineage>
        <taxon>Bacteria</taxon>
        <taxon>Bacillati</taxon>
        <taxon>Actinomycetota</taxon>
        <taxon>Actinomycetes</taxon>
        <taxon>Pseudonocardiales</taxon>
        <taxon>Pseudonocardiaceae</taxon>
        <taxon>Saccharothrix</taxon>
    </lineage>
</organism>
<dbReference type="RefSeq" id="WP_380719197.1">
    <property type="nucleotide sequence ID" value="NZ_JBHTLK010000005.1"/>
</dbReference>
<comment type="caution">
    <text evidence="1">The sequence shown here is derived from an EMBL/GenBank/DDBJ whole genome shotgun (WGS) entry which is preliminary data.</text>
</comment>
<reference evidence="2" key="1">
    <citation type="journal article" date="2019" name="Int. J. Syst. Evol. Microbiol.">
        <title>The Global Catalogue of Microorganisms (GCM) 10K type strain sequencing project: providing services to taxonomists for standard genome sequencing and annotation.</title>
        <authorList>
            <consortium name="The Broad Institute Genomics Platform"/>
            <consortium name="The Broad Institute Genome Sequencing Center for Infectious Disease"/>
            <person name="Wu L."/>
            <person name="Ma J."/>
        </authorList>
    </citation>
    <scope>NUCLEOTIDE SEQUENCE [LARGE SCALE GENOMIC DNA]</scope>
    <source>
        <strain evidence="2">CCUG 60214</strain>
    </source>
</reference>
<gene>
    <name evidence="1" type="ORF">ACFQ3T_02295</name>
</gene>
<dbReference type="EMBL" id="JBHTLK010000005">
    <property type="protein sequence ID" value="MFD1145950.1"/>
    <property type="molecule type" value="Genomic_DNA"/>
</dbReference>
<protein>
    <submittedName>
        <fullName evidence="1">Uncharacterized protein</fullName>
    </submittedName>
</protein>
<evidence type="ECO:0000313" key="2">
    <source>
        <dbReference type="Proteomes" id="UP001597168"/>
    </source>
</evidence>
<keyword evidence="2" id="KW-1185">Reference proteome</keyword>
<sequence>MLTEEALDRWLHRIPDAYRAYRNDPLYNSRITMWRHLLATVEMAMEDNGVDMATRERVINTAIYGSPDVGQALERLATADAEDAAAGPRILMDDLLRTASSGH</sequence>